<organism evidence="1 2">
    <name type="scientific">Myotis brandtii</name>
    <name type="common">Brandt's bat</name>
    <dbReference type="NCBI Taxonomy" id="109478"/>
    <lineage>
        <taxon>Eukaryota</taxon>
        <taxon>Metazoa</taxon>
        <taxon>Chordata</taxon>
        <taxon>Craniata</taxon>
        <taxon>Vertebrata</taxon>
        <taxon>Euteleostomi</taxon>
        <taxon>Mammalia</taxon>
        <taxon>Eutheria</taxon>
        <taxon>Laurasiatheria</taxon>
        <taxon>Chiroptera</taxon>
        <taxon>Yangochiroptera</taxon>
        <taxon>Vespertilionidae</taxon>
        <taxon>Myotis</taxon>
    </lineage>
</organism>
<proteinExistence type="predicted"/>
<sequence>MAPRDGLEGFSAPSENLHLTILSPQPRPVLPPAYLSRHLPPGSLALVVLPLRIHPVSAHTC</sequence>
<reference evidence="1 2" key="1">
    <citation type="journal article" date="2013" name="Nat. Commun.">
        <title>Genome analysis reveals insights into physiology and longevity of the Brandt's bat Myotis brandtii.</title>
        <authorList>
            <person name="Seim I."/>
            <person name="Fang X."/>
            <person name="Xiong Z."/>
            <person name="Lobanov A.V."/>
            <person name="Huang Z."/>
            <person name="Ma S."/>
            <person name="Feng Y."/>
            <person name="Turanov A.A."/>
            <person name="Zhu Y."/>
            <person name="Lenz T.L."/>
            <person name="Gerashchenko M.V."/>
            <person name="Fan D."/>
            <person name="Hee Yim S."/>
            <person name="Yao X."/>
            <person name="Jordan D."/>
            <person name="Xiong Y."/>
            <person name="Ma Y."/>
            <person name="Lyapunov A.N."/>
            <person name="Chen G."/>
            <person name="Kulakova O.I."/>
            <person name="Sun Y."/>
            <person name="Lee S.G."/>
            <person name="Bronson R.T."/>
            <person name="Moskalev A.A."/>
            <person name="Sunyaev S.R."/>
            <person name="Zhang G."/>
            <person name="Krogh A."/>
            <person name="Wang J."/>
            <person name="Gladyshev V.N."/>
        </authorList>
    </citation>
    <scope>NUCLEOTIDE SEQUENCE [LARGE SCALE GENOMIC DNA]</scope>
</reference>
<evidence type="ECO:0000313" key="2">
    <source>
        <dbReference type="Proteomes" id="UP000052978"/>
    </source>
</evidence>
<name>S7QCR6_MYOBR</name>
<dbReference type="Proteomes" id="UP000052978">
    <property type="component" value="Unassembled WGS sequence"/>
</dbReference>
<protein>
    <submittedName>
        <fullName evidence="1">Uncharacterized protein</fullName>
    </submittedName>
</protein>
<keyword evidence="2" id="KW-1185">Reference proteome</keyword>
<dbReference type="EMBL" id="KE164590">
    <property type="protein sequence ID" value="EPQ18932.1"/>
    <property type="molecule type" value="Genomic_DNA"/>
</dbReference>
<gene>
    <name evidence="1" type="ORF">D623_10019758</name>
</gene>
<dbReference type="AlphaFoldDB" id="S7QCR6"/>
<accession>S7QCR6</accession>
<evidence type="ECO:0000313" key="1">
    <source>
        <dbReference type="EMBL" id="EPQ18932.1"/>
    </source>
</evidence>